<dbReference type="AlphaFoldDB" id="A0A6N6WHB0"/>
<dbReference type="RefSeq" id="WP_154560308.1">
    <property type="nucleotide sequence ID" value="NZ_VOSW01000023.1"/>
</dbReference>
<name>A0A6N6WHB0_9BURK</name>
<reference evidence="1 2" key="1">
    <citation type="journal article" date="2020" name="Int. J. Syst. Evol. Microbiol.">
        <title>Paraburkholderia madseniana sp. nov., a phenolic acid-degrading bacterium isolated from acidic forest soil.</title>
        <authorList>
            <person name="Wilhelm R.C."/>
            <person name="Murphy S.J.L."/>
            <person name="Feriancek N.M."/>
            <person name="Karasz D.C."/>
            <person name="DeRito C.M."/>
            <person name="Newman J.D."/>
            <person name="Buckley D.H."/>
        </authorList>
    </citation>
    <scope>NUCLEOTIDE SEQUENCE [LARGE SCALE GENOMIC DNA]</scope>
    <source>
        <strain evidence="1 2">RP11</strain>
    </source>
</reference>
<proteinExistence type="predicted"/>
<sequence length="93" mass="10207">MRISRLEYQSVPADGKLPSGAFIEVDGLYLVSAPQGGDGMDGIVRDPAHWAVCLFPRDAHGNVLGWFMEFDSRRDLINALGDGISTNAIMWLQ</sequence>
<gene>
    <name evidence="1" type="ORF">FSO04_14345</name>
</gene>
<dbReference type="Proteomes" id="UP000463700">
    <property type="component" value="Unassembled WGS sequence"/>
</dbReference>
<protein>
    <submittedName>
        <fullName evidence="1">Uncharacterized protein</fullName>
    </submittedName>
</protein>
<dbReference type="EMBL" id="VOSW01000023">
    <property type="protein sequence ID" value="KAE8759308.1"/>
    <property type="molecule type" value="Genomic_DNA"/>
</dbReference>
<dbReference type="OrthoDB" id="9105669at2"/>
<organism evidence="1 2">
    <name type="scientific">Paraburkholderia madseniana</name>
    <dbReference type="NCBI Taxonomy" id="2599607"/>
    <lineage>
        <taxon>Bacteria</taxon>
        <taxon>Pseudomonadati</taxon>
        <taxon>Pseudomonadota</taxon>
        <taxon>Betaproteobacteria</taxon>
        <taxon>Burkholderiales</taxon>
        <taxon>Burkholderiaceae</taxon>
        <taxon>Paraburkholderia</taxon>
    </lineage>
</organism>
<accession>A0A6N6WHB0</accession>
<comment type="caution">
    <text evidence="1">The sequence shown here is derived from an EMBL/GenBank/DDBJ whole genome shotgun (WGS) entry which is preliminary data.</text>
</comment>
<evidence type="ECO:0000313" key="2">
    <source>
        <dbReference type="Proteomes" id="UP000463700"/>
    </source>
</evidence>
<evidence type="ECO:0000313" key="1">
    <source>
        <dbReference type="EMBL" id="KAE8759308.1"/>
    </source>
</evidence>